<gene>
    <name evidence="10" type="primary">ytxD</name>
    <name evidence="10" type="ORF">J1TS3_09200</name>
</gene>
<dbReference type="Pfam" id="PF01618">
    <property type="entry name" value="MotA_ExbB"/>
    <property type="match status" value="1"/>
</dbReference>
<evidence type="ECO:0000313" key="11">
    <source>
        <dbReference type="Proteomes" id="UP000680279"/>
    </source>
</evidence>
<dbReference type="PANTHER" id="PTHR30433">
    <property type="entry name" value="CHEMOTAXIS PROTEIN MOTA"/>
    <property type="match status" value="1"/>
</dbReference>
<evidence type="ECO:0000256" key="5">
    <source>
        <dbReference type="ARBA" id="ARBA00022692"/>
    </source>
</evidence>
<keyword evidence="5 8" id="KW-0812">Transmembrane</keyword>
<dbReference type="EMBL" id="BOQT01000002">
    <property type="protein sequence ID" value="GIN19786.1"/>
    <property type="molecule type" value="Genomic_DNA"/>
</dbReference>
<feature type="transmembrane region" description="Helical" evidence="8">
    <location>
        <begin position="151"/>
        <end position="175"/>
    </location>
</feature>
<evidence type="ECO:0000259" key="9">
    <source>
        <dbReference type="Pfam" id="PF01618"/>
    </source>
</evidence>
<comment type="similarity">
    <text evidence="2">Belongs to the MotA family.</text>
</comment>
<evidence type="ECO:0000256" key="3">
    <source>
        <dbReference type="ARBA" id="ARBA00022448"/>
    </source>
</evidence>
<keyword evidence="7 8" id="KW-0472">Membrane</keyword>
<feature type="transmembrane region" description="Helical" evidence="8">
    <location>
        <begin position="7"/>
        <end position="26"/>
    </location>
</feature>
<keyword evidence="11" id="KW-1185">Reference proteome</keyword>
<feature type="domain" description="MotA/TolQ/ExbB proton channel" evidence="9">
    <location>
        <begin position="108"/>
        <end position="221"/>
    </location>
</feature>
<evidence type="ECO:0000256" key="7">
    <source>
        <dbReference type="ARBA" id="ARBA00023136"/>
    </source>
</evidence>
<dbReference type="InterPro" id="IPR000540">
    <property type="entry name" value="Flag_MotA_CS"/>
</dbReference>
<feature type="transmembrane region" description="Helical" evidence="8">
    <location>
        <begin position="187"/>
        <end position="207"/>
    </location>
</feature>
<keyword evidence="3" id="KW-0813">Transport</keyword>
<feature type="transmembrane region" description="Helical" evidence="8">
    <location>
        <begin position="32"/>
        <end position="56"/>
    </location>
</feature>
<comment type="subcellular location">
    <subcellularLocation>
        <location evidence="1">Cell membrane</location>
        <topology evidence="1">Multi-pass membrane protein</topology>
    </subcellularLocation>
</comment>
<reference evidence="10 11" key="1">
    <citation type="submission" date="2021-03" db="EMBL/GenBank/DDBJ databases">
        <title>Antimicrobial resistance genes in bacteria isolated from Japanese honey, and their potential for conferring macrolide and lincosamide resistance in the American foulbrood pathogen Paenibacillus larvae.</title>
        <authorList>
            <person name="Okamoto M."/>
            <person name="Kumagai M."/>
            <person name="Kanamori H."/>
            <person name="Takamatsu D."/>
        </authorList>
    </citation>
    <scope>NUCLEOTIDE SEQUENCE [LARGE SCALE GENOMIC DNA]</scope>
    <source>
        <strain evidence="10 11">J1TS3</strain>
    </source>
</reference>
<proteinExistence type="inferred from homology"/>
<organism evidence="10 11">
    <name type="scientific">Siminovitchia fordii</name>
    <dbReference type="NCBI Taxonomy" id="254759"/>
    <lineage>
        <taxon>Bacteria</taxon>
        <taxon>Bacillati</taxon>
        <taxon>Bacillota</taxon>
        <taxon>Bacilli</taxon>
        <taxon>Bacillales</taxon>
        <taxon>Bacillaceae</taxon>
        <taxon>Siminovitchia</taxon>
    </lineage>
</organism>
<dbReference type="Proteomes" id="UP000680279">
    <property type="component" value="Unassembled WGS sequence"/>
</dbReference>
<dbReference type="PROSITE" id="PS01307">
    <property type="entry name" value="MOTA"/>
    <property type="match status" value="1"/>
</dbReference>
<sequence>MFRKDILTPIGIILGFAVIFLAIYLAGGHDSFLVFISLSSFIIVFGGLFASLFVGFGVKEVGSMFKVLHTTFRRKEVPIQDFINNLVHLARTSRVDGMIRGLEKERERTADPFIQKGLRLVIDGYEEAMIRKIMEMDIRAMEKRHARGQQLITKAGELSPAWGMIGTIVGLVLMLQQLDNPGELGPAIAVALITTFYGVLTANLVFIPIANKLVLLTEEEVFLKEVVIDALISIRNNEGPTILKDKLHMFLTESTQEPIIIDDYKGEGTHEQKQV</sequence>
<keyword evidence="6 8" id="KW-1133">Transmembrane helix</keyword>
<evidence type="ECO:0000256" key="8">
    <source>
        <dbReference type="SAM" id="Phobius"/>
    </source>
</evidence>
<comment type="caution">
    <text evidence="10">The sequence shown here is derived from an EMBL/GenBank/DDBJ whole genome shotgun (WGS) entry which is preliminary data.</text>
</comment>
<protein>
    <recommendedName>
        <fullName evidence="9">MotA/TolQ/ExbB proton channel domain-containing protein</fullName>
    </recommendedName>
</protein>
<name>A0ABQ4K1Z5_9BACI</name>
<evidence type="ECO:0000256" key="4">
    <source>
        <dbReference type="ARBA" id="ARBA00022475"/>
    </source>
</evidence>
<keyword evidence="4" id="KW-1003">Cell membrane</keyword>
<dbReference type="PANTHER" id="PTHR30433:SF2">
    <property type="entry name" value="MOTILITY PROTEIN A"/>
    <property type="match status" value="1"/>
</dbReference>
<accession>A0ABQ4K1Z5</accession>
<evidence type="ECO:0000256" key="1">
    <source>
        <dbReference type="ARBA" id="ARBA00004651"/>
    </source>
</evidence>
<evidence type="ECO:0000256" key="6">
    <source>
        <dbReference type="ARBA" id="ARBA00022989"/>
    </source>
</evidence>
<dbReference type="RefSeq" id="WP_249412670.1">
    <property type="nucleotide sequence ID" value="NZ_BOQT01000002.1"/>
</dbReference>
<evidence type="ECO:0000256" key="2">
    <source>
        <dbReference type="ARBA" id="ARBA00008038"/>
    </source>
</evidence>
<dbReference type="InterPro" id="IPR002898">
    <property type="entry name" value="MotA_ExbB_proton_chnl"/>
</dbReference>
<dbReference type="InterPro" id="IPR047055">
    <property type="entry name" value="MotA-like"/>
</dbReference>
<evidence type="ECO:0000313" key="10">
    <source>
        <dbReference type="EMBL" id="GIN19786.1"/>
    </source>
</evidence>